<dbReference type="InterPro" id="IPR050331">
    <property type="entry name" value="Zinc_finger"/>
</dbReference>
<feature type="region of interest" description="Disordered" evidence="8">
    <location>
        <begin position="82"/>
        <end position="119"/>
    </location>
</feature>
<evidence type="ECO:0000256" key="5">
    <source>
        <dbReference type="ARBA" id="ARBA00022833"/>
    </source>
</evidence>
<evidence type="ECO:0000313" key="10">
    <source>
        <dbReference type="EMBL" id="CAH2048423.1"/>
    </source>
</evidence>
<name>A0ABN8IBC6_9NEOP</name>
<dbReference type="PROSITE" id="PS00028">
    <property type="entry name" value="ZINC_FINGER_C2H2_1"/>
    <property type="match status" value="5"/>
</dbReference>
<evidence type="ECO:0000256" key="3">
    <source>
        <dbReference type="ARBA" id="ARBA00022737"/>
    </source>
</evidence>
<dbReference type="InterPro" id="IPR013087">
    <property type="entry name" value="Znf_C2H2_type"/>
</dbReference>
<feature type="compositionally biased region" description="Acidic residues" evidence="8">
    <location>
        <begin position="82"/>
        <end position="109"/>
    </location>
</feature>
<keyword evidence="5" id="KW-0862">Zinc</keyword>
<dbReference type="Pfam" id="PF13912">
    <property type="entry name" value="zf-C2H2_6"/>
    <property type="match status" value="1"/>
</dbReference>
<dbReference type="PROSITE" id="PS50157">
    <property type="entry name" value="ZINC_FINGER_C2H2_2"/>
    <property type="match status" value="5"/>
</dbReference>
<evidence type="ECO:0000256" key="7">
    <source>
        <dbReference type="PROSITE-ProRule" id="PRU00042"/>
    </source>
</evidence>
<keyword evidence="11" id="KW-1185">Reference proteome</keyword>
<keyword evidence="3" id="KW-0677">Repeat</keyword>
<evidence type="ECO:0000256" key="4">
    <source>
        <dbReference type="ARBA" id="ARBA00022771"/>
    </source>
</evidence>
<accession>A0ABN8IBC6</accession>
<evidence type="ECO:0000256" key="6">
    <source>
        <dbReference type="ARBA" id="ARBA00023242"/>
    </source>
</evidence>
<keyword evidence="6" id="KW-0539">Nucleus</keyword>
<keyword evidence="2" id="KW-0479">Metal-binding</keyword>
<comment type="subcellular location">
    <subcellularLocation>
        <location evidence="1">Nucleus</location>
    </subcellularLocation>
</comment>
<feature type="domain" description="C2H2-type" evidence="9">
    <location>
        <begin position="320"/>
        <end position="347"/>
    </location>
</feature>
<feature type="domain" description="C2H2-type" evidence="9">
    <location>
        <begin position="378"/>
        <end position="406"/>
    </location>
</feature>
<dbReference type="SUPFAM" id="SSF57667">
    <property type="entry name" value="beta-beta-alpha zinc fingers"/>
    <property type="match status" value="2"/>
</dbReference>
<reference evidence="10" key="1">
    <citation type="submission" date="2022-03" db="EMBL/GenBank/DDBJ databases">
        <authorList>
            <person name="Martin H S."/>
        </authorList>
    </citation>
    <scope>NUCLEOTIDE SEQUENCE</scope>
</reference>
<gene>
    <name evidence="10" type="ORF">IPOD504_LOCUS6051</name>
</gene>
<dbReference type="Pfam" id="PF00096">
    <property type="entry name" value="zf-C2H2"/>
    <property type="match status" value="4"/>
</dbReference>
<evidence type="ECO:0000256" key="2">
    <source>
        <dbReference type="ARBA" id="ARBA00022723"/>
    </source>
</evidence>
<dbReference type="Proteomes" id="UP000837857">
    <property type="component" value="Chromosome 18"/>
</dbReference>
<evidence type="ECO:0000256" key="8">
    <source>
        <dbReference type="SAM" id="MobiDB-lite"/>
    </source>
</evidence>
<evidence type="ECO:0000313" key="11">
    <source>
        <dbReference type="Proteomes" id="UP000837857"/>
    </source>
</evidence>
<feature type="domain" description="C2H2-type" evidence="9">
    <location>
        <begin position="265"/>
        <end position="292"/>
    </location>
</feature>
<dbReference type="Gene3D" id="3.30.160.60">
    <property type="entry name" value="Classic Zinc Finger"/>
    <property type="match status" value="5"/>
</dbReference>
<keyword evidence="4 7" id="KW-0863">Zinc-finger</keyword>
<feature type="domain" description="C2H2-type" evidence="9">
    <location>
        <begin position="293"/>
        <end position="320"/>
    </location>
</feature>
<evidence type="ECO:0000259" key="9">
    <source>
        <dbReference type="PROSITE" id="PS50157"/>
    </source>
</evidence>
<sequence>MEQEDDMIVVIIGDENEYSSVKEIKTELKENENDVEELIDTAETYGEMVKFEEMFMKQEPPEPEYNYKYLDQPIKVEIKFECDDEDTEYIPEEDEDEDDDEDYEEEDKEFDNKGRREKQRHKMVKPWQIKSFVSDLKQKYPELRNDKNNLIKTLAEIMKTVRPPPPPLDYYMMNDIMLECIHCHAMSETIPAAGRHYQEKHGPRYLICYACGVDFRSTTNLYKHEKRCNAPDADVVLKARALCLGRNGQRRPYPPMLSSKTLQKYSCDQCSAEFISKTNLMSHEYLHNGIRPFRCHYCSSAYTSRSALSRHLKKHSNVQYVCDHCQRAFKIKAALVMHMNTHNPEKRFVCDECGKRYAQKFALQLHVDSRHRNLPPPCACHICPKRFRRTSVLKDHMKKAHGMELITRKMFFKTLPKLTEMQIKNAKVVLKGEEELLFDRQMFDQDYEG</sequence>
<organism evidence="10 11">
    <name type="scientific">Iphiclides podalirius</name>
    <name type="common">scarce swallowtail</name>
    <dbReference type="NCBI Taxonomy" id="110791"/>
    <lineage>
        <taxon>Eukaryota</taxon>
        <taxon>Metazoa</taxon>
        <taxon>Ecdysozoa</taxon>
        <taxon>Arthropoda</taxon>
        <taxon>Hexapoda</taxon>
        <taxon>Insecta</taxon>
        <taxon>Pterygota</taxon>
        <taxon>Neoptera</taxon>
        <taxon>Endopterygota</taxon>
        <taxon>Lepidoptera</taxon>
        <taxon>Glossata</taxon>
        <taxon>Ditrysia</taxon>
        <taxon>Papilionoidea</taxon>
        <taxon>Papilionidae</taxon>
        <taxon>Papilioninae</taxon>
        <taxon>Iphiclides</taxon>
    </lineage>
</organism>
<feature type="domain" description="C2H2-type" evidence="9">
    <location>
        <begin position="348"/>
        <end position="376"/>
    </location>
</feature>
<proteinExistence type="predicted"/>
<feature type="non-terminal residue" evidence="10">
    <location>
        <position position="449"/>
    </location>
</feature>
<protein>
    <recommendedName>
        <fullName evidence="9">C2H2-type domain-containing protein</fullName>
    </recommendedName>
</protein>
<dbReference type="PANTHER" id="PTHR16515">
    <property type="entry name" value="PR DOMAIN ZINC FINGER PROTEIN"/>
    <property type="match status" value="1"/>
</dbReference>
<dbReference type="SMART" id="SM00355">
    <property type="entry name" value="ZnF_C2H2"/>
    <property type="match status" value="7"/>
</dbReference>
<dbReference type="EMBL" id="OW152830">
    <property type="protein sequence ID" value="CAH2048423.1"/>
    <property type="molecule type" value="Genomic_DNA"/>
</dbReference>
<dbReference type="InterPro" id="IPR036236">
    <property type="entry name" value="Znf_C2H2_sf"/>
</dbReference>
<evidence type="ECO:0000256" key="1">
    <source>
        <dbReference type="ARBA" id="ARBA00004123"/>
    </source>
</evidence>
<dbReference type="PANTHER" id="PTHR16515:SF66">
    <property type="entry name" value="C2H2-TYPE DOMAIN-CONTAINING PROTEIN"/>
    <property type="match status" value="1"/>
</dbReference>